<keyword evidence="2" id="KW-0472">Membrane</keyword>
<dbReference type="InterPro" id="IPR008334">
    <property type="entry name" value="5'-Nucleotdase_C"/>
</dbReference>
<dbReference type="GO" id="GO:0000166">
    <property type="term" value="F:nucleotide binding"/>
    <property type="evidence" value="ECO:0007669"/>
    <property type="project" value="InterPro"/>
</dbReference>
<dbReference type="NCBIfam" id="TIGR01167">
    <property type="entry name" value="LPXTG_anchor"/>
    <property type="match status" value="1"/>
</dbReference>
<organism evidence="6 7">
    <name type="scientific">Fonticella tunisiensis</name>
    <dbReference type="NCBI Taxonomy" id="1096341"/>
    <lineage>
        <taxon>Bacteria</taxon>
        <taxon>Bacillati</taxon>
        <taxon>Bacillota</taxon>
        <taxon>Clostridia</taxon>
        <taxon>Eubacteriales</taxon>
        <taxon>Clostridiaceae</taxon>
        <taxon>Fonticella</taxon>
    </lineage>
</organism>
<dbReference type="SUPFAM" id="SSF55816">
    <property type="entry name" value="5'-nucleotidase (syn. UDP-sugar hydrolase), C-terminal domain"/>
    <property type="match status" value="2"/>
</dbReference>
<keyword evidence="2" id="KW-0812">Transmembrane</keyword>
<dbReference type="InterPro" id="IPR006179">
    <property type="entry name" value="5_nucleotidase/apyrase"/>
</dbReference>
<dbReference type="Proteomes" id="UP000295325">
    <property type="component" value="Unassembled WGS sequence"/>
</dbReference>
<dbReference type="PANTHER" id="PTHR11575:SF24">
    <property type="entry name" value="5'-NUCLEOTIDASE"/>
    <property type="match status" value="1"/>
</dbReference>
<gene>
    <name evidence="6" type="ORF">EDD71_12321</name>
</gene>
<reference evidence="6 7" key="1">
    <citation type="submission" date="2019-03" db="EMBL/GenBank/DDBJ databases">
        <title>Genomic Encyclopedia of Type Strains, Phase IV (KMG-IV): sequencing the most valuable type-strain genomes for metagenomic binning, comparative biology and taxonomic classification.</title>
        <authorList>
            <person name="Goeker M."/>
        </authorList>
    </citation>
    <scope>NUCLEOTIDE SEQUENCE [LARGE SCALE GENOMIC DNA]</scope>
    <source>
        <strain evidence="6 7">DSM 24455</strain>
    </source>
</reference>
<protein>
    <submittedName>
        <fullName evidence="6">LPXTG-motif cell wall-anchored protein</fullName>
    </submittedName>
</protein>
<dbReference type="PROSITE" id="PS00786">
    <property type="entry name" value="5_NUCLEOTIDASE_2"/>
    <property type="match status" value="1"/>
</dbReference>
<dbReference type="InterPro" id="IPR006146">
    <property type="entry name" value="5'-Nucleotdase_CS"/>
</dbReference>
<evidence type="ECO:0000259" key="5">
    <source>
        <dbReference type="Pfam" id="PF02872"/>
    </source>
</evidence>
<dbReference type="Gene3D" id="3.60.21.10">
    <property type="match status" value="2"/>
</dbReference>
<comment type="caution">
    <text evidence="6">The sequence shown here is derived from an EMBL/GenBank/DDBJ whole genome shotgun (WGS) entry which is preliminary data.</text>
</comment>
<dbReference type="InterPro" id="IPR029052">
    <property type="entry name" value="Metallo-depent_PP-like"/>
</dbReference>
<dbReference type="PRINTS" id="PR01607">
    <property type="entry name" value="APYRASEFAMLY"/>
</dbReference>
<dbReference type="GO" id="GO:0009166">
    <property type="term" value="P:nucleotide catabolic process"/>
    <property type="evidence" value="ECO:0007669"/>
    <property type="project" value="InterPro"/>
</dbReference>
<feature type="domain" description="Calcineurin-like phosphoesterase" evidence="4">
    <location>
        <begin position="616"/>
        <end position="827"/>
    </location>
</feature>
<accession>A0A4R7KAR4</accession>
<name>A0A4R7KAR4_9CLOT</name>
<dbReference type="InterPro" id="IPR036907">
    <property type="entry name" value="5'-Nucleotdase_C_sf"/>
</dbReference>
<dbReference type="EMBL" id="SOAZ01000023">
    <property type="protein sequence ID" value="TDT50926.1"/>
    <property type="molecule type" value="Genomic_DNA"/>
</dbReference>
<evidence type="ECO:0000256" key="2">
    <source>
        <dbReference type="SAM" id="Phobius"/>
    </source>
</evidence>
<feature type="domain" description="Calcineurin-like phosphoesterase" evidence="4">
    <location>
        <begin position="44"/>
        <end position="259"/>
    </location>
</feature>
<keyword evidence="1 3" id="KW-0732">Signal</keyword>
<feature type="domain" description="5'-Nucleotidase C-terminal" evidence="5">
    <location>
        <begin position="357"/>
        <end position="504"/>
    </location>
</feature>
<keyword evidence="7" id="KW-1185">Reference proteome</keyword>
<evidence type="ECO:0000256" key="3">
    <source>
        <dbReference type="SAM" id="SignalP"/>
    </source>
</evidence>
<dbReference type="GO" id="GO:0016788">
    <property type="term" value="F:hydrolase activity, acting on ester bonds"/>
    <property type="evidence" value="ECO:0007669"/>
    <property type="project" value="InterPro"/>
</dbReference>
<feature type="transmembrane region" description="Helical" evidence="2">
    <location>
        <begin position="1285"/>
        <end position="1305"/>
    </location>
</feature>
<dbReference type="RefSeq" id="WP_166636469.1">
    <property type="nucleotide sequence ID" value="NZ_SOAZ01000023.1"/>
</dbReference>
<feature type="signal peptide" evidence="3">
    <location>
        <begin position="1"/>
        <end position="34"/>
    </location>
</feature>
<evidence type="ECO:0000313" key="7">
    <source>
        <dbReference type="Proteomes" id="UP000295325"/>
    </source>
</evidence>
<dbReference type="CDD" id="cd00845">
    <property type="entry name" value="MPP_UshA_N_like"/>
    <property type="match status" value="1"/>
</dbReference>
<dbReference type="SUPFAM" id="SSF56300">
    <property type="entry name" value="Metallo-dependent phosphatases"/>
    <property type="match status" value="2"/>
</dbReference>
<proteinExistence type="predicted"/>
<dbReference type="Pfam" id="PF02872">
    <property type="entry name" value="5_nucleotid_C"/>
    <property type="match status" value="2"/>
</dbReference>
<dbReference type="PROSITE" id="PS00785">
    <property type="entry name" value="5_NUCLEOTIDASE_1"/>
    <property type="match status" value="1"/>
</dbReference>
<dbReference type="Pfam" id="PF00149">
    <property type="entry name" value="Metallophos"/>
    <property type="match status" value="2"/>
</dbReference>
<dbReference type="GO" id="GO:0046872">
    <property type="term" value="F:metal ion binding"/>
    <property type="evidence" value="ECO:0007669"/>
    <property type="project" value="InterPro"/>
</dbReference>
<evidence type="ECO:0000313" key="6">
    <source>
        <dbReference type="EMBL" id="TDT50926.1"/>
    </source>
</evidence>
<evidence type="ECO:0000256" key="1">
    <source>
        <dbReference type="ARBA" id="ARBA00022729"/>
    </source>
</evidence>
<dbReference type="InterPro" id="IPR004843">
    <property type="entry name" value="Calcineurin-like_PHP"/>
</dbReference>
<feature type="domain" description="5'-Nucleotidase C-terminal" evidence="5">
    <location>
        <begin position="901"/>
        <end position="1046"/>
    </location>
</feature>
<evidence type="ECO:0000259" key="4">
    <source>
        <dbReference type="Pfam" id="PF00149"/>
    </source>
</evidence>
<feature type="chain" id="PRO_5020233765" evidence="3">
    <location>
        <begin position="35"/>
        <end position="1314"/>
    </location>
</feature>
<dbReference type="Gene3D" id="3.90.780.10">
    <property type="entry name" value="5'-Nucleotidase, C-terminal domain"/>
    <property type="match status" value="2"/>
</dbReference>
<keyword evidence="2" id="KW-1133">Transmembrane helix</keyword>
<dbReference type="PANTHER" id="PTHR11575">
    <property type="entry name" value="5'-NUCLEOTIDASE-RELATED"/>
    <property type="match status" value="1"/>
</dbReference>
<sequence>MFKSFKLKKWTSLLVALVMVVSLFAPGISTRAWAADGDGTINLQILATSDLHGRFMPYQYATDSPNTSGSFTQIATVVKQMREANPNTILVDNGDTIQDNSSQLFLNDDIHPMILAMNEMGYDSWTLGNHEFNYGVPKLEKVMSQFRGKVLGGNVYKPDGSPLAASYTIVERGGVKVGIVGMTNPNITKWDAANLAGYTVTSPVAEARKAVDAIKNQVDVLIGVIHVGPTQEYGNDDGADVIAQAIPEFAAIVAGHAHSRVAETRVNNVVITEPSSAGTYVSKIEIKLTKDQNGKYAIADRTNDVKSSLIEIKDKPEDEALKAKLLPYHERAIADARTVIGKLEGGDLVPENEVKGIPTSQIQDTAMIDLINEVQMYYSGAKVSAAAAFSTTANIKEGDITKAGVSNIYKYDNTLYKVKVTGAQLKKYMEWSASYYNTYKDGDLTISFNPNIRGYNYDMFDGVKYDVDISQEPGNRIKNLTWPDGTPVGDDEEIVLAVNNYRANTQLLTPGVIYEKDNMPELLEKDVRGDIGGVRELIADYIKNVKNGVITSTVNNNWKVIGNDWNADHRAKAVRLINEGKLSIPTSEDGRTPNVKSITWNDVLDVPDRAIDVVSFNDFHGSLKEDGKNIGAAKLAGEINKFKAENPNTVVVAAGDLYQGSAMSNLTYGAPVSEFLKSIGIEASAVGNHEFDWGVDYIAKWAKDGNFDFLASNIYSKTTKEPVTWAKPYKIVERDGLRIGFIGIATPETEFKTKPDNVKNLEFRDPVYAANEWAKYLKETEKVDFVVALTHLGAFQDSKTKEITGEAADFARNVKGVDAVISAHTHQIVAGYVNGIPVVQAYYNGRALVKITVGYNVEGKIVTKANVYPDLYKKADLVEDPDVKEIYDKYEIELKPILDEVIGTTDKELSHDRWAGVSLLGEWVSDVMRKAAGTQIAITNGGGIRTSIPQGNITMGKLYEVMPFDNTLVKMELKGSDILKNIDHGINNQEVGWVQFSGVKVYYDPAKPEGQRITSMRLLDGTKIEMEKYYTVVTNDFMAAGGDKYDFSGAKNMVDTGVPIRDAMVNELREVKNLSVAYVDYLIEGKDPADVVTPPTVDNDTSKVVDAVQKAPVKSNIKVDITNNTVVSKAVFEAIKSQDKTITFTRDGIEWTFNGLDIATPMDLDLSLDVPDEEVKDAILEKVKGYEPLIISFKHDGSLGLKEGAKATVKVKLDANWLNGKDTRNIFVYYYNPETKKAEKVAGPLAVDDNGYVTFQISHLSDYFIADKDLVQAGLLPKTGSVVDITGLLGLGGASMVLGAAFVVADRRKRNRAA</sequence>